<keyword evidence="3" id="KW-1185">Reference proteome</keyword>
<feature type="transmembrane region" description="Helical" evidence="1">
    <location>
        <begin position="78"/>
        <end position="98"/>
    </location>
</feature>
<accession>A0A839K0J8</accession>
<dbReference type="InterPro" id="IPR036259">
    <property type="entry name" value="MFS_trans_sf"/>
</dbReference>
<comment type="caution">
    <text evidence="2">The sequence shown here is derived from an EMBL/GenBank/DDBJ whole genome shotgun (WGS) entry which is preliminary data.</text>
</comment>
<dbReference type="Proteomes" id="UP000574276">
    <property type="component" value="Unassembled WGS sequence"/>
</dbReference>
<keyword evidence="1" id="KW-0812">Transmembrane</keyword>
<organism evidence="2 3">
    <name type="scientific">Variimorphobacter saccharofermentans</name>
    <dbReference type="NCBI Taxonomy" id="2755051"/>
    <lineage>
        <taxon>Bacteria</taxon>
        <taxon>Bacillati</taxon>
        <taxon>Bacillota</taxon>
        <taxon>Clostridia</taxon>
        <taxon>Lachnospirales</taxon>
        <taxon>Lachnospiraceae</taxon>
        <taxon>Variimorphobacter</taxon>
    </lineage>
</organism>
<sequence>MSIYVKVGILVGMLIGIIIVTFFMKFTKKDGDMKCKYDERQANVRGKGYKLSFFTLFIYNAIYGLLGIMIEKRYVDSLAAMMIGICLAVAVYAVYCIWNDAYFSLNENPRRVIIGFGLIALLNLLLGVMNLYDGMVITDGMLNYRSVNLICGVLFIIIFITLILKANNNKHRRQYEES</sequence>
<evidence type="ECO:0000313" key="2">
    <source>
        <dbReference type="EMBL" id="MBB2183224.1"/>
    </source>
</evidence>
<evidence type="ECO:0000313" key="3">
    <source>
        <dbReference type="Proteomes" id="UP000574276"/>
    </source>
</evidence>
<keyword evidence="1" id="KW-1133">Transmembrane helix</keyword>
<gene>
    <name evidence="2" type="ORF">H0486_10065</name>
</gene>
<feature type="transmembrane region" description="Helical" evidence="1">
    <location>
        <begin position="6"/>
        <end position="27"/>
    </location>
</feature>
<dbReference type="SUPFAM" id="SSF103473">
    <property type="entry name" value="MFS general substrate transporter"/>
    <property type="match status" value="1"/>
</dbReference>
<proteinExistence type="predicted"/>
<evidence type="ECO:0000256" key="1">
    <source>
        <dbReference type="SAM" id="Phobius"/>
    </source>
</evidence>
<feature type="transmembrane region" description="Helical" evidence="1">
    <location>
        <begin position="48"/>
        <end position="66"/>
    </location>
</feature>
<feature type="transmembrane region" description="Helical" evidence="1">
    <location>
        <begin position="144"/>
        <end position="164"/>
    </location>
</feature>
<name>A0A839K0J8_9FIRM</name>
<protein>
    <submittedName>
        <fullName evidence="2">Uncharacterized protein</fullName>
    </submittedName>
</protein>
<dbReference type="EMBL" id="JACEGA010000001">
    <property type="protein sequence ID" value="MBB2183224.1"/>
    <property type="molecule type" value="Genomic_DNA"/>
</dbReference>
<dbReference type="AlphaFoldDB" id="A0A839K0J8"/>
<reference evidence="2 3" key="1">
    <citation type="submission" date="2020-07" db="EMBL/GenBank/DDBJ databases">
        <title>Characterization and genome sequencing of isolate MD1, a novel member within the family Lachnospiraceae.</title>
        <authorList>
            <person name="Rettenmaier R."/>
            <person name="Di Bello L."/>
            <person name="Zinser C."/>
            <person name="Scheitz K."/>
            <person name="Liebl W."/>
            <person name="Zverlov V."/>
        </authorList>
    </citation>
    <scope>NUCLEOTIDE SEQUENCE [LARGE SCALE GENOMIC DNA]</scope>
    <source>
        <strain evidence="2 3">MD1</strain>
    </source>
</reference>
<keyword evidence="1" id="KW-0472">Membrane</keyword>
<dbReference type="RefSeq" id="WP_228352903.1">
    <property type="nucleotide sequence ID" value="NZ_JACEGA010000001.1"/>
</dbReference>
<feature type="transmembrane region" description="Helical" evidence="1">
    <location>
        <begin position="110"/>
        <end position="132"/>
    </location>
</feature>